<sequence>MLVNADEAGTKPPPDNDRLINVLQACFQELINKQDEQTEKYSIHLHPWGILAVYPRIQRAVEALKPQAPVTDKRTTFWNAYMNLADEHDREFQQKYGTDLDTALIFAGLFSAVSSAFIIQIEPQFMGPTSPQVTVVVAQSLLYISLFTTLLAALLAVLGKQWIMYYQAAGSRGTIEERGLERQRKLDGLRKWKFDAVLQMFPLLLQLALLLFSAALSIYLWTIHHAIAIIVWVLTLVGIGLYTFLLVSATRSPDSPFQTPLVPLFSKVNRKIRDLSFQLRNFTRSIWVSWTRFLQSRTHFLPQFISHPSPLAHRRTQNEQGNSKSATPSDAAASLDSFHRDPYILPLQGGRDVSAAVPAVLWVLETSTDPLIITAAAGMAIDIQWPVDLDLARSQALLAQTFISCFEYQTSGNVLRHGMAYRAITCGQAYCSLRLITRAGGDGSREGSRLPGSFLGHLAPIGDASEIEQLCTILSVILDWPMWALCSNWESLQWALHVIPSLKDTDRMYMFQHITEHFLDQFPAHKRMTLDSSHFADYLCCLVSFF</sequence>
<evidence type="ECO:0000256" key="2">
    <source>
        <dbReference type="SAM" id="Phobius"/>
    </source>
</evidence>
<evidence type="ECO:0000313" key="4">
    <source>
        <dbReference type="EMBL" id="KAJ7778597.1"/>
    </source>
</evidence>
<dbReference type="InterPro" id="IPR045338">
    <property type="entry name" value="DUF6535"/>
</dbReference>
<dbReference type="Proteomes" id="UP001215280">
    <property type="component" value="Unassembled WGS sequence"/>
</dbReference>
<name>A0AAD7NWA1_9AGAR</name>
<keyword evidence="5" id="KW-1185">Reference proteome</keyword>
<feature type="transmembrane region" description="Helical" evidence="2">
    <location>
        <begin position="100"/>
        <end position="121"/>
    </location>
</feature>
<proteinExistence type="predicted"/>
<dbReference type="EMBL" id="JARJLG010000008">
    <property type="protein sequence ID" value="KAJ7778597.1"/>
    <property type="molecule type" value="Genomic_DNA"/>
</dbReference>
<evidence type="ECO:0000313" key="5">
    <source>
        <dbReference type="Proteomes" id="UP001215280"/>
    </source>
</evidence>
<accession>A0AAD7NWA1</accession>
<keyword evidence="2" id="KW-1133">Transmembrane helix</keyword>
<feature type="non-terminal residue" evidence="4">
    <location>
        <position position="1"/>
    </location>
</feature>
<dbReference type="Pfam" id="PF20153">
    <property type="entry name" value="DUF6535"/>
    <property type="match status" value="2"/>
</dbReference>
<keyword evidence="2" id="KW-0472">Membrane</keyword>
<comment type="caution">
    <text evidence="4">The sequence shown here is derived from an EMBL/GenBank/DDBJ whole genome shotgun (WGS) entry which is preliminary data.</text>
</comment>
<gene>
    <name evidence="4" type="ORF">DFH07DRAFT_910899</name>
</gene>
<feature type="domain" description="DUF6535" evidence="3">
    <location>
        <begin position="129"/>
        <end position="222"/>
    </location>
</feature>
<keyword evidence="2" id="KW-0812">Transmembrane</keyword>
<feature type="transmembrane region" description="Helical" evidence="2">
    <location>
        <begin position="200"/>
        <end position="221"/>
    </location>
</feature>
<protein>
    <recommendedName>
        <fullName evidence="3">DUF6535 domain-containing protein</fullName>
    </recommendedName>
</protein>
<feature type="domain" description="DUF6535" evidence="3">
    <location>
        <begin position="78"/>
        <end position="123"/>
    </location>
</feature>
<organism evidence="4 5">
    <name type="scientific">Mycena maculata</name>
    <dbReference type="NCBI Taxonomy" id="230809"/>
    <lineage>
        <taxon>Eukaryota</taxon>
        <taxon>Fungi</taxon>
        <taxon>Dikarya</taxon>
        <taxon>Basidiomycota</taxon>
        <taxon>Agaricomycotina</taxon>
        <taxon>Agaricomycetes</taxon>
        <taxon>Agaricomycetidae</taxon>
        <taxon>Agaricales</taxon>
        <taxon>Marasmiineae</taxon>
        <taxon>Mycenaceae</taxon>
        <taxon>Mycena</taxon>
    </lineage>
</organism>
<evidence type="ECO:0000259" key="3">
    <source>
        <dbReference type="Pfam" id="PF20153"/>
    </source>
</evidence>
<feature type="region of interest" description="Disordered" evidence="1">
    <location>
        <begin position="312"/>
        <end position="331"/>
    </location>
</feature>
<feature type="compositionally biased region" description="Polar residues" evidence="1">
    <location>
        <begin position="318"/>
        <end position="328"/>
    </location>
</feature>
<evidence type="ECO:0000256" key="1">
    <source>
        <dbReference type="SAM" id="MobiDB-lite"/>
    </source>
</evidence>
<feature type="transmembrane region" description="Helical" evidence="2">
    <location>
        <begin position="227"/>
        <end position="247"/>
    </location>
</feature>
<reference evidence="4" key="1">
    <citation type="submission" date="2023-03" db="EMBL/GenBank/DDBJ databases">
        <title>Massive genome expansion in bonnet fungi (Mycena s.s.) driven by repeated elements and novel gene families across ecological guilds.</title>
        <authorList>
            <consortium name="Lawrence Berkeley National Laboratory"/>
            <person name="Harder C.B."/>
            <person name="Miyauchi S."/>
            <person name="Viragh M."/>
            <person name="Kuo A."/>
            <person name="Thoen E."/>
            <person name="Andreopoulos B."/>
            <person name="Lu D."/>
            <person name="Skrede I."/>
            <person name="Drula E."/>
            <person name="Henrissat B."/>
            <person name="Morin E."/>
            <person name="Kohler A."/>
            <person name="Barry K."/>
            <person name="LaButti K."/>
            <person name="Morin E."/>
            <person name="Salamov A."/>
            <person name="Lipzen A."/>
            <person name="Mereny Z."/>
            <person name="Hegedus B."/>
            <person name="Baldrian P."/>
            <person name="Stursova M."/>
            <person name="Weitz H."/>
            <person name="Taylor A."/>
            <person name="Grigoriev I.V."/>
            <person name="Nagy L.G."/>
            <person name="Martin F."/>
            <person name="Kauserud H."/>
        </authorList>
    </citation>
    <scope>NUCLEOTIDE SEQUENCE</scope>
    <source>
        <strain evidence="4">CBHHK188m</strain>
    </source>
</reference>
<dbReference type="AlphaFoldDB" id="A0AAD7NWA1"/>
<feature type="transmembrane region" description="Helical" evidence="2">
    <location>
        <begin position="141"/>
        <end position="158"/>
    </location>
</feature>